<keyword evidence="3" id="KW-1185">Reference proteome</keyword>
<sequence length="695" mass="78312">MHVGTQLIAPIGCEVLARGVVYYFLRNDAQSQRALLLEFRQKLVQASNDNRKQRGQAKPRGADCFQPIVHFLSRARFESALDEGLIVACDQQEPLPPWLNGMTPGDLRAYEQQREGRKQAHGDRIDRMLVHIWPLVQHVDEVLASPSPDAMINARAKMCDPPQNETRLRRAFFAYICFGRQRWALHYAVARIGRWNRVGTGHKFGRTPLSGSCAGYSAADEGVIAKSIEGYRRFARPGRHLTEIYRDCLKQVFGCQTRRVPGDRSEFFHPDGNPFPSFDQFIYRIRKSFSQDERWIYKFGRARCRDLLEPSRGSYAQGVANLMQETVQDGYQCEQISIGYLPGSHLPPLWVVRILCMASGMIVGIGFSWGSETASAYKAAMFCAAIGKSRFGRLFNMDIKPEDWPSVGLSPKGVYDRGPGATPKGDPENPAYRSTIKEGAPSHAGQSKASIETTHPKTVKLQGGPKFTTTNMSVPQLAMQEIRRTIAHNRSKDVSDRLNPNAIAARVDATPIGLWRYLDARGRNDAFQIPFDEAVRAFLTPIELTVQDDAVYYLSLRFSSKALAESGVLGRAHRTGRFKIKGFMLEVCLRHLWLDLGTEVIEVDAQLAIRDDEGQLYLSVGELEQLDQLRRMNQSELRPCREAAKAEAGAQFEEETGVAFGQKTVRTRRNKKYAKASLDDRRVLQPYLRPKGGRR</sequence>
<gene>
    <name evidence="2" type="ORF">QWZ03_16015</name>
</gene>
<evidence type="ECO:0000313" key="2">
    <source>
        <dbReference type="EMBL" id="MDN3578275.1"/>
    </source>
</evidence>
<reference evidence="2" key="2">
    <citation type="submission" date="2023-06" db="EMBL/GenBank/DDBJ databases">
        <authorList>
            <person name="Lucena T."/>
            <person name="Sun Q."/>
        </authorList>
    </citation>
    <scope>NUCLEOTIDE SEQUENCE</scope>
    <source>
        <strain evidence="2">CECT 7703</strain>
    </source>
</reference>
<protein>
    <recommendedName>
        <fullName evidence="4">Transposase</fullName>
    </recommendedName>
</protein>
<feature type="region of interest" description="Disordered" evidence="1">
    <location>
        <begin position="410"/>
        <end position="450"/>
    </location>
</feature>
<dbReference type="EMBL" id="JAUFPU010000018">
    <property type="protein sequence ID" value="MDN3578275.1"/>
    <property type="molecule type" value="Genomic_DNA"/>
</dbReference>
<dbReference type="RefSeq" id="WP_290333624.1">
    <property type="nucleotide sequence ID" value="NZ_JAUFPU010000018.1"/>
</dbReference>
<name>A0ABT8B8Z6_9NEIS</name>
<comment type="caution">
    <text evidence="2">The sequence shown here is derived from an EMBL/GenBank/DDBJ whole genome shotgun (WGS) entry which is preliminary data.</text>
</comment>
<reference evidence="2" key="1">
    <citation type="journal article" date="2014" name="Int. J. Syst. Evol. Microbiol.">
        <title>Complete genome of a new Firmicutes species belonging to the dominant human colonic microbiota ('Ruminococcus bicirculans') reveals two chromosomes and a selective capacity to utilize plant glucans.</title>
        <authorList>
            <consortium name="NISC Comparative Sequencing Program"/>
            <person name="Wegmann U."/>
            <person name="Louis P."/>
            <person name="Goesmann A."/>
            <person name="Henrissat B."/>
            <person name="Duncan S.H."/>
            <person name="Flint H.J."/>
        </authorList>
    </citation>
    <scope>NUCLEOTIDE SEQUENCE</scope>
    <source>
        <strain evidence="2">CECT 7703</strain>
    </source>
</reference>
<proteinExistence type="predicted"/>
<accession>A0ABT8B8Z6</accession>
<evidence type="ECO:0000313" key="3">
    <source>
        <dbReference type="Proteomes" id="UP001180081"/>
    </source>
</evidence>
<evidence type="ECO:0000256" key="1">
    <source>
        <dbReference type="SAM" id="MobiDB-lite"/>
    </source>
</evidence>
<dbReference type="Proteomes" id="UP001180081">
    <property type="component" value="Unassembled WGS sequence"/>
</dbReference>
<organism evidence="2 3">
    <name type="scientific">Chitinimonas viridis</name>
    <dbReference type="NCBI Taxonomy" id="664880"/>
    <lineage>
        <taxon>Bacteria</taxon>
        <taxon>Pseudomonadati</taxon>
        <taxon>Pseudomonadota</taxon>
        <taxon>Betaproteobacteria</taxon>
        <taxon>Neisseriales</taxon>
        <taxon>Chitinibacteraceae</taxon>
        <taxon>Chitinimonas</taxon>
    </lineage>
</organism>
<evidence type="ECO:0008006" key="4">
    <source>
        <dbReference type="Google" id="ProtNLM"/>
    </source>
</evidence>